<dbReference type="InterPro" id="IPR006364">
    <property type="entry name" value="CobI/CbiL/CobIJ_dom"/>
</dbReference>
<sequence>MARFYGIGIGPGDSELVTVKASRILGELDILYTPEAKRGAKSLALEIAGPYLGEELMIKQRHFPMVRDKSHKEGQWQEIAEEIVADVQAGKNVGFITLGDPMVFSTYSYLLDLIGHRIETKTIPGITSYNSIAAEVGLPLVMDEESFAVVPATAGVQQLETVLRTHDTIVIMKVANHLAEVLPLLKRLDLLEKTILVSRSSTDQQEIRHGIADLSLDEKLSYFSTMLVKKH</sequence>
<evidence type="ECO:0000256" key="1">
    <source>
        <dbReference type="ARBA" id="ARBA00004953"/>
    </source>
</evidence>
<dbReference type="AlphaFoldDB" id="A0A116NG04"/>
<proteinExistence type="inferred from homology"/>
<keyword evidence="6" id="KW-0949">S-adenosyl-L-methionine</keyword>
<dbReference type="EC" id="2.1.1.130" evidence="9"/>
<dbReference type="InterPro" id="IPR012382">
    <property type="entry name" value="CobI/CbiL"/>
</dbReference>
<evidence type="ECO:0000313" key="10">
    <source>
        <dbReference type="Proteomes" id="UP000069526"/>
    </source>
</evidence>
<keyword evidence="5 9" id="KW-0808">Transferase</keyword>
<dbReference type="GO" id="GO:0009236">
    <property type="term" value="P:cobalamin biosynthetic process"/>
    <property type="evidence" value="ECO:0007669"/>
    <property type="project" value="UniProtKB-UniRule"/>
</dbReference>
<feature type="domain" description="Tetrapyrrole methylase" evidence="8">
    <location>
        <begin position="3"/>
        <end position="210"/>
    </location>
</feature>
<dbReference type="Gene3D" id="3.30.950.10">
    <property type="entry name" value="Methyltransferase, Cobalt-precorrin-4 Transmethylase, Domain 2"/>
    <property type="match status" value="1"/>
</dbReference>
<dbReference type="InterPro" id="IPR000878">
    <property type="entry name" value="4pyrrol_Mease"/>
</dbReference>
<protein>
    <submittedName>
        <fullName evidence="9">Cobalt-precorrin-2 C(20)-methyltransferase</fullName>
        <ecNumber evidence="9">2.1.1.130</ecNumber>
        <ecNumber evidence="9">2.1.1.151</ecNumber>
    </submittedName>
</protein>
<dbReference type="InterPro" id="IPR035996">
    <property type="entry name" value="4pyrrol_Methylase_sf"/>
</dbReference>
<dbReference type="UniPathway" id="UPA00148"/>
<accession>A0A116NG04</accession>
<dbReference type="PIRSF" id="PIRSF036427">
    <property type="entry name" value="Precrrn-2_mtase"/>
    <property type="match status" value="1"/>
</dbReference>
<evidence type="ECO:0000313" key="9">
    <source>
        <dbReference type="EMBL" id="CYW00564.1"/>
    </source>
</evidence>
<dbReference type="NCBIfam" id="TIGR01467">
    <property type="entry name" value="cobI_cbiL"/>
    <property type="match status" value="1"/>
</dbReference>
<dbReference type="EC" id="2.1.1.151" evidence="9"/>
<evidence type="ECO:0000256" key="2">
    <source>
        <dbReference type="ARBA" id="ARBA00005879"/>
    </source>
</evidence>
<dbReference type="CDD" id="cd11645">
    <property type="entry name" value="Precorrin_2_C20_MT"/>
    <property type="match status" value="1"/>
</dbReference>
<evidence type="ECO:0000256" key="5">
    <source>
        <dbReference type="ARBA" id="ARBA00022679"/>
    </source>
</evidence>
<evidence type="ECO:0000256" key="6">
    <source>
        <dbReference type="ARBA" id="ARBA00022691"/>
    </source>
</evidence>
<gene>
    <name evidence="9" type="primary">cbiL</name>
    <name evidence="9" type="ORF">ERS132539_00223</name>
</gene>
<dbReference type="Proteomes" id="UP000069526">
    <property type="component" value="Unassembled WGS sequence"/>
</dbReference>
<dbReference type="Gene3D" id="3.40.1010.10">
    <property type="entry name" value="Cobalt-precorrin-4 Transmethylase, Domain 1"/>
    <property type="match status" value="1"/>
</dbReference>
<evidence type="ECO:0000259" key="8">
    <source>
        <dbReference type="Pfam" id="PF00590"/>
    </source>
</evidence>
<dbReference type="RefSeq" id="WP_044766540.1">
    <property type="nucleotide sequence ID" value="NZ_CEIH01000020.1"/>
</dbReference>
<dbReference type="InterPro" id="IPR014776">
    <property type="entry name" value="4pyrrole_Mease_sub2"/>
</dbReference>
<dbReference type="NCBIfam" id="NF004059">
    <property type="entry name" value="PRK05576.1-2"/>
    <property type="match status" value="1"/>
</dbReference>
<reference evidence="9 10" key="1">
    <citation type="submission" date="2016-02" db="EMBL/GenBank/DDBJ databases">
        <authorList>
            <consortium name="Pathogen Informatics"/>
        </authorList>
    </citation>
    <scope>NUCLEOTIDE SEQUENCE [LARGE SCALE GENOMIC DNA]</scope>
    <source>
        <strain evidence="9 10">SS1013</strain>
    </source>
</reference>
<dbReference type="GO" id="GO:0043781">
    <property type="term" value="F:cobalt-factor II C20-methyltransferase activity"/>
    <property type="evidence" value="ECO:0007669"/>
    <property type="project" value="UniProtKB-EC"/>
</dbReference>
<dbReference type="InterPro" id="IPR014777">
    <property type="entry name" value="4pyrrole_Mease_sub1"/>
</dbReference>
<keyword evidence="3" id="KW-0169">Cobalamin biosynthesis</keyword>
<comment type="pathway">
    <text evidence="1">Cofactor biosynthesis; adenosylcobalamin biosynthesis.</text>
</comment>
<keyword evidence="4 9" id="KW-0489">Methyltransferase</keyword>
<dbReference type="PANTHER" id="PTHR43467">
    <property type="entry name" value="COBALT-PRECORRIN-2 C(20)-METHYLTRANSFERASE"/>
    <property type="match status" value="1"/>
</dbReference>
<evidence type="ECO:0000256" key="4">
    <source>
        <dbReference type="ARBA" id="ARBA00022603"/>
    </source>
</evidence>
<organism evidence="9 10">
    <name type="scientific">Streptococcus suis</name>
    <dbReference type="NCBI Taxonomy" id="1307"/>
    <lineage>
        <taxon>Bacteria</taxon>
        <taxon>Bacillati</taxon>
        <taxon>Bacillota</taxon>
        <taxon>Bacilli</taxon>
        <taxon>Lactobacillales</taxon>
        <taxon>Streptococcaceae</taxon>
        <taxon>Streptococcus</taxon>
    </lineage>
</organism>
<name>A0A116NG04_STRSU</name>
<comment type="similarity">
    <text evidence="2 7">Belongs to the precorrin methyltransferase family.</text>
</comment>
<dbReference type="PANTHER" id="PTHR43467:SF2">
    <property type="entry name" value="COBALT-PRECORRIN-2 C(20)-METHYLTRANSFERASE"/>
    <property type="match status" value="1"/>
</dbReference>
<dbReference type="Pfam" id="PF00590">
    <property type="entry name" value="TP_methylase"/>
    <property type="match status" value="1"/>
</dbReference>
<dbReference type="EMBL" id="FIJK01000003">
    <property type="protein sequence ID" value="CYW00564.1"/>
    <property type="molecule type" value="Genomic_DNA"/>
</dbReference>
<evidence type="ECO:0000256" key="3">
    <source>
        <dbReference type="ARBA" id="ARBA00022573"/>
    </source>
</evidence>
<dbReference type="GO" id="GO:0032259">
    <property type="term" value="P:methylation"/>
    <property type="evidence" value="ECO:0007669"/>
    <property type="project" value="UniProtKB-KW"/>
</dbReference>
<evidence type="ECO:0000256" key="7">
    <source>
        <dbReference type="PIRNR" id="PIRNR036427"/>
    </source>
</evidence>
<dbReference type="SUPFAM" id="SSF53790">
    <property type="entry name" value="Tetrapyrrole methylase"/>
    <property type="match status" value="1"/>
</dbReference>
<dbReference type="GO" id="GO:0030788">
    <property type="term" value="F:precorrin-2 C20-methyltransferase activity"/>
    <property type="evidence" value="ECO:0007669"/>
    <property type="project" value="UniProtKB-EC"/>
</dbReference>